<keyword evidence="4" id="KW-1185">Reference proteome</keyword>
<dbReference type="Pfam" id="PF15300">
    <property type="entry name" value="INT_SG_DDX_CT_C"/>
    <property type="match status" value="1"/>
</dbReference>
<dbReference type="GO" id="GO:0032039">
    <property type="term" value="C:integrator complex"/>
    <property type="evidence" value="ECO:0007669"/>
    <property type="project" value="TreeGrafter"/>
</dbReference>
<dbReference type="PANTHER" id="PTHR12957:SF22">
    <property type="entry name" value="INTEGRATOR COMPLEX SUBUNIT 6-LIKE"/>
    <property type="match status" value="1"/>
</dbReference>
<accession>A0A5E4D2N7</accession>
<gene>
    <name evidence="2" type="ORF">GHT09_013202</name>
    <name evidence="3" type="ORF">MONAX_5E001496</name>
</gene>
<evidence type="ECO:0000313" key="2">
    <source>
        <dbReference type="EMBL" id="KAF7475831.1"/>
    </source>
</evidence>
<evidence type="ECO:0000313" key="4">
    <source>
        <dbReference type="Proteomes" id="UP000335636"/>
    </source>
</evidence>
<evidence type="ECO:0000259" key="1">
    <source>
        <dbReference type="Pfam" id="PF15300"/>
    </source>
</evidence>
<proteinExistence type="predicted"/>
<dbReference type="PANTHER" id="PTHR12957">
    <property type="entry name" value="DEAD/H BOX POLYPEPTIDE 26/DICE1-RELATED"/>
    <property type="match status" value="1"/>
</dbReference>
<dbReference type="Proteomes" id="UP000662637">
    <property type="component" value="Unassembled WGS sequence"/>
</dbReference>
<sequence>MPMVAVVPDPFPQSIEEINVGIKHQLMKEVRQFGRKYEKIFKLLEEVRGPVEVKKQFVEFTIKEAARFKRRDLIKHLEKILEKTGSGN</sequence>
<dbReference type="GO" id="GO:0034472">
    <property type="term" value="P:snRNA 3'-end processing"/>
    <property type="evidence" value="ECO:0007669"/>
    <property type="project" value="TreeGrafter"/>
</dbReference>
<protein>
    <recommendedName>
        <fullName evidence="1">INTS6/SAGE1/DDX26B/CT45 C-terminal domain-containing protein</fullName>
    </recommendedName>
</protein>
<feature type="domain" description="INTS6/SAGE1/DDX26B/CT45 C-terminal" evidence="1">
    <location>
        <begin position="17"/>
        <end position="79"/>
    </location>
</feature>
<dbReference type="InterPro" id="IPR029307">
    <property type="entry name" value="INT_SG_DDX_CT_C"/>
</dbReference>
<dbReference type="EMBL" id="WJEC01002847">
    <property type="protein sequence ID" value="KAF7475831.1"/>
    <property type="molecule type" value="Genomic_DNA"/>
</dbReference>
<dbReference type="AlphaFoldDB" id="A0A5E4D2N7"/>
<name>A0A5E4D2N7_MARMO</name>
<reference evidence="2" key="2">
    <citation type="submission" date="2020-08" db="EMBL/GenBank/DDBJ databases">
        <authorList>
            <person name="Shumante A."/>
            <person name="Zimin A.V."/>
            <person name="Puiu D."/>
            <person name="Salzberg S.L."/>
        </authorList>
    </citation>
    <scope>NUCLEOTIDE SEQUENCE</scope>
    <source>
        <strain evidence="2">WC2-LM</strain>
        <tissue evidence="2">Liver</tissue>
    </source>
</reference>
<dbReference type="Proteomes" id="UP000335636">
    <property type="component" value="Unassembled WGS sequence"/>
</dbReference>
<reference evidence="3 4" key="1">
    <citation type="submission" date="2019-04" db="EMBL/GenBank/DDBJ databases">
        <authorList>
            <person name="Alioto T."/>
            <person name="Alioto T."/>
        </authorList>
    </citation>
    <scope>NUCLEOTIDE SEQUENCE [LARGE SCALE GENOMIC DNA]</scope>
</reference>
<organism evidence="3 4">
    <name type="scientific">Marmota monax</name>
    <name type="common">Woodchuck</name>
    <dbReference type="NCBI Taxonomy" id="9995"/>
    <lineage>
        <taxon>Eukaryota</taxon>
        <taxon>Metazoa</taxon>
        <taxon>Chordata</taxon>
        <taxon>Craniata</taxon>
        <taxon>Vertebrata</taxon>
        <taxon>Euteleostomi</taxon>
        <taxon>Mammalia</taxon>
        <taxon>Eutheria</taxon>
        <taxon>Euarchontoglires</taxon>
        <taxon>Glires</taxon>
        <taxon>Rodentia</taxon>
        <taxon>Sciuromorpha</taxon>
        <taxon>Sciuridae</taxon>
        <taxon>Xerinae</taxon>
        <taxon>Marmotini</taxon>
        <taxon>Marmota</taxon>
    </lineage>
</organism>
<dbReference type="InterPro" id="IPR051113">
    <property type="entry name" value="Integrator_subunit6"/>
</dbReference>
<dbReference type="EMBL" id="CABDUW010002624">
    <property type="protein sequence ID" value="VTJ87522.1"/>
    <property type="molecule type" value="Genomic_DNA"/>
</dbReference>
<evidence type="ECO:0000313" key="3">
    <source>
        <dbReference type="EMBL" id="VTJ87522.1"/>
    </source>
</evidence>